<protein>
    <submittedName>
        <fullName evidence="1">Uncharacterized protein</fullName>
    </submittedName>
</protein>
<dbReference type="GeneID" id="11594206"/>
<evidence type="ECO:0000313" key="1">
    <source>
        <dbReference type="EMBL" id="AET33989.1"/>
    </source>
</evidence>
<dbReference type="BioCyc" id="PSP1104324:GJSN-2549-MONOMER"/>
<keyword evidence="2" id="KW-1185">Reference proteome</keyword>
<dbReference type="OrthoDB" id="28955at2157"/>
<dbReference type="KEGG" id="pyr:P186_2605"/>
<evidence type="ECO:0000313" key="2">
    <source>
        <dbReference type="Proteomes" id="UP000005867"/>
    </source>
</evidence>
<sequence>MEFVEFLKTLDDPLKFYIHYSLKKIGLDLEGLEEEGALAAISKAAGPHIAEVLYGMYLEARAAKKEILLVSA</sequence>
<accession>G7VDL0</accession>
<dbReference type="Proteomes" id="UP000005867">
    <property type="component" value="Chromosome"/>
</dbReference>
<dbReference type="AlphaFoldDB" id="G7VDL0"/>
<dbReference type="HOGENOM" id="CLU_2712991_0_0_2"/>
<organism evidence="1 2">
    <name type="scientific">Pyrobaculum ferrireducens</name>
    <dbReference type="NCBI Taxonomy" id="1104324"/>
    <lineage>
        <taxon>Archaea</taxon>
        <taxon>Thermoproteota</taxon>
        <taxon>Thermoprotei</taxon>
        <taxon>Thermoproteales</taxon>
        <taxon>Thermoproteaceae</taxon>
        <taxon>Pyrobaculum</taxon>
    </lineage>
</organism>
<proteinExistence type="predicted"/>
<dbReference type="eggNOG" id="arCOG03759">
    <property type="taxonomic scope" value="Archaea"/>
</dbReference>
<gene>
    <name evidence="1" type="ORF">P186_2605</name>
</gene>
<name>G7VDL0_9CREN</name>
<dbReference type="RefSeq" id="WP_014289814.1">
    <property type="nucleotide sequence ID" value="NC_016645.1"/>
</dbReference>
<dbReference type="EMBL" id="CP003098">
    <property type="protein sequence ID" value="AET33989.1"/>
    <property type="molecule type" value="Genomic_DNA"/>
</dbReference>
<reference evidence="1 2" key="1">
    <citation type="journal article" date="2012" name="J. Bacteriol.">
        <title>Complete genome sequence of strain 1860, a crenarchaeon of the genus pyrobaculum able to grow with various electron acceptors.</title>
        <authorList>
            <person name="Mardanov A.V."/>
            <person name="Gumerov V.M."/>
            <person name="Slobodkina G.B."/>
            <person name="Beletsky A.V."/>
            <person name="Bonch-Osmolovskaya E.A."/>
            <person name="Ravin N.V."/>
            <person name="Skryabin K.G."/>
        </authorList>
    </citation>
    <scope>NUCLEOTIDE SEQUENCE [LARGE SCALE GENOMIC DNA]</scope>
    <source>
        <strain evidence="1 2">1860</strain>
    </source>
</reference>
<dbReference type="STRING" id="1104324.P186_2605"/>